<dbReference type="Pfam" id="PF05922">
    <property type="entry name" value="Inhibitor_I9"/>
    <property type="match status" value="1"/>
</dbReference>
<evidence type="ECO:0000313" key="16">
    <source>
        <dbReference type="EMBL" id="THU49144.1"/>
    </source>
</evidence>
<feature type="active site" description="Charge relay system" evidence="8 9">
    <location>
        <position position="546"/>
    </location>
</feature>
<evidence type="ECO:0000256" key="10">
    <source>
        <dbReference type="RuleBase" id="RU003355"/>
    </source>
</evidence>
<keyword evidence="5 9" id="KW-0378">Hydrolase</keyword>
<name>A0A4S8IMC6_MUSBA</name>
<evidence type="ECO:0000259" key="13">
    <source>
        <dbReference type="Pfam" id="PF02225"/>
    </source>
</evidence>
<keyword evidence="4" id="KW-0732">Signal</keyword>
<evidence type="ECO:0000259" key="15">
    <source>
        <dbReference type="Pfam" id="PF17766"/>
    </source>
</evidence>
<evidence type="ECO:0000256" key="7">
    <source>
        <dbReference type="ARBA" id="ARBA00023180"/>
    </source>
</evidence>
<protein>
    <submittedName>
        <fullName evidence="16">Uncharacterized protein</fullName>
    </submittedName>
</protein>
<feature type="transmembrane region" description="Helical" evidence="11">
    <location>
        <begin position="7"/>
        <end position="25"/>
    </location>
</feature>
<dbReference type="CDD" id="cd04852">
    <property type="entry name" value="Peptidases_S8_3"/>
    <property type="match status" value="1"/>
</dbReference>
<dbReference type="InterPro" id="IPR037045">
    <property type="entry name" value="S8pro/Inhibitor_I9_sf"/>
</dbReference>
<dbReference type="PROSITE" id="PS00138">
    <property type="entry name" value="SUBTILASE_SER"/>
    <property type="match status" value="1"/>
</dbReference>
<dbReference type="GO" id="GO:0004252">
    <property type="term" value="F:serine-type endopeptidase activity"/>
    <property type="evidence" value="ECO:0007669"/>
    <property type="project" value="UniProtKB-UniRule"/>
</dbReference>
<evidence type="ECO:0000259" key="14">
    <source>
        <dbReference type="Pfam" id="PF05922"/>
    </source>
</evidence>
<dbReference type="Pfam" id="PF02225">
    <property type="entry name" value="PA"/>
    <property type="match status" value="1"/>
</dbReference>
<dbReference type="Pfam" id="PF17766">
    <property type="entry name" value="fn3_6"/>
    <property type="match status" value="1"/>
</dbReference>
<organism evidence="16 17">
    <name type="scientific">Musa balbisiana</name>
    <name type="common">Banana</name>
    <dbReference type="NCBI Taxonomy" id="52838"/>
    <lineage>
        <taxon>Eukaryota</taxon>
        <taxon>Viridiplantae</taxon>
        <taxon>Streptophyta</taxon>
        <taxon>Embryophyta</taxon>
        <taxon>Tracheophyta</taxon>
        <taxon>Spermatophyta</taxon>
        <taxon>Magnoliopsida</taxon>
        <taxon>Liliopsida</taxon>
        <taxon>Zingiberales</taxon>
        <taxon>Musaceae</taxon>
        <taxon>Musa</taxon>
    </lineage>
</organism>
<feature type="domain" description="Subtilisin-like protease fibronectin type-III" evidence="15">
    <location>
        <begin position="661"/>
        <end position="762"/>
    </location>
</feature>
<proteinExistence type="inferred from homology"/>
<evidence type="ECO:0000256" key="1">
    <source>
        <dbReference type="ARBA" id="ARBA00004613"/>
    </source>
</evidence>
<accession>A0A4S8IMC6</accession>
<dbReference type="PROSITE" id="PS00136">
    <property type="entry name" value="SUBTILASE_ASP"/>
    <property type="match status" value="1"/>
</dbReference>
<dbReference type="Proteomes" id="UP000317650">
    <property type="component" value="Chromosome 6"/>
</dbReference>
<dbReference type="InterPro" id="IPR000209">
    <property type="entry name" value="Peptidase_S8/S53_dom"/>
</dbReference>
<dbReference type="InterPro" id="IPR045051">
    <property type="entry name" value="SBT"/>
</dbReference>
<keyword evidence="11" id="KW-1133">Transmembrane helix</keyword>
<keyword evidence="7" id="KW-0325">Glycoprotein</keyword>
<keyword evidence="11" id="KW-0472">Membrane</keyword>
<dbReference type="InterPro" id="IPR041469">
    <property type="entry name" value="Subtilisin-like_FN3"/>
</dbReference>
<comment type="similarity">
    <text evidence="2 9 10">Belongs to the peptidase S8 family.</text>
</comment>
<evidence type="ECO:0000259" key="12">
    <source>
        <dbReference type="Pfam" id="PF00082"/>
    </source>
</evidence>
<dbReference type="EMBL" id="PYDT01000009">
    <property type="protein sequence ID" value="THU49144.1"/>
    <property type="molecule type" value="Genomic_DNA"/>
</dbReference>
<dbReference type="InterPro" id="IPR034197">
    <property type="entry name" value="Peptidases_S8_3"/>
</dbReference>
<dbReference type="SUPFAM" id="SSF52743">
    <property type="entry name" value="Subtilisin-like"/>
    <property type="match status" value="1"/>
</dbReference>
<dbReference type="AlphaFoldDB" id="A0A4S8IMC6"/>
<feature type="active site" description="Charge relay system" evidence="8 9">
    <location>
        <position position="158"/>
    </location>
</feature>
<dbReference type="PRINTS" id="PR00723">
    <property type="entry name" value="SUBTILISIN"/>
</dbReference>
<feature type="domain" description="Peptidase S8/S53" evidence="12">
    <location>
        <begin position="149"/>
        <end position="582"/>
    </location>
</feature>
<dbReference type="PANTHER" id="PTHR10795">
    <property type="entry name" value="PROPROTEIN CONVERTASE SUBTILISIN/KEXIN"/>
    <property type="match status" value="1"/>
</dbReference>
<keyword evidence="6 9" id="KW-0720">Serine protease</keyword>
<dbReference type="InterPro" id="IPR022398">
    <property type="entry name" value="Peptidase_S8_His-AS"/>
</dbReference>
<dbReference type="InterPro" id="IPR010259">
    <property type="entry name" value="S8pro/Inhibitor_I9"/>
</dbReference>
<evidence type="ECO:0000256" key="2">
    <source>
        <dbReference type="ARBA" id="ARBA00011073"/>
    </source>
</evidence>
<keyword evidence="3 9" id="KW-0645">Protease</keyword>
<feature type="domain" description="Inhibitor I9" evidence="14">
    <location>
        <begin position="46"/>
        <end position="125"/>
    </location>
</feature>
<dbReference type="GO" id="GO:0005576">
    <property type="term" value="C:extracellular region"/>
    <property type="evidence" value="ECO:0007669"/>
    <property type="project" value="UniProtKB-SubCell"/>
</dbReference>
<sequence length="765" mass="82481">MGHRCELLFRCYVFFLFFHGFTLLVSEGQLLPIVDDQGGNPNGLQTYIVHVEKPEGIEFLSSEDLQRWHESFLPNTTLDAGEPRLLYSYREAISGFAARLTAEEVRTMEAMDGFVYARPDKVRRIQTTYTPEFLGLSQWNGTWRTTSWGEGIVIGVIDTGIFPSHPSFSDDGMARPPKKFKGSCSSKSGVKCNHKIVGARAFQKGKKASAIDDDGHGTHVASIAAGNFVFDAEVLGMALGTASGMAPRAHLSIYKACFRGLCHDCDILAAIERAIKDKVNIISMSIGKETPDNFTDDPVAQGSLAALRHQISAVTCAGNYGPKNSTLSHEAPWVLTVGASTTDRRISSIVKLGDGTELAGESAYQPSSFNSSDLKPIVIPGATGGFLARYCVNGSLDFIDVSGKIVVCFTGEIENIEKGKVVYKAGGAAMIIINRKNEGYTTDAEAHVLPASHLTYENGLKVLEYYLAATDSAMATIVFEDTVFGQRPAPAVACFSSRGPALTNGGILKPDVLAPGVNILAAWPFKVGPYPTNIADPTFNFLSGTSMATPHVSGIVALIKTKHPEWSPSAIQSAIITSAKNLDLDGNYIVDEYTNTTAVIFAVGAGQVNPSGAVDPGLLYEINTNDYTGYLCGLGYSNKEVTVLVGRKVKCSNVRSIHVQQLNYPSLAVGLSRDSREVITLKRTAKNVGDVAEDYRAQITAPPGVTVELSAYELRFWRPGQEESFQIRVSVNSTESAGNSSFSGGKLEWISDKHVVTCPMAITWT</sequence>
<dbReference type="InterPro" id="IPR023828">
    <property type="entry name" value="Peptidase_S8_Ser-AS"/>
</dbReference>
<dbReference type="InterPro" id="IPR015500">
    <property type="entry name" value="Peptidase_S8_subtilisin-rel"/>
</dbReference>
<gene>
    <name evidence="16" type="ORF">C4D60_Mb06t06460</name>
</gene>
<dbReference type="InterPro" id="IPR036852">
    <property type="entry name" value="Peptidase_S8/S53_dom_sf"/>
</dbReference>
<feature type="active site" description="Charge relay system" evidence="8 9">
    <location>
        <position position="216"/>
    </location>
</feature>
<evidence type="ECO:0000256" key="4">
    <source>
        <dbReference type="ARBA" id="ARBA00022729"/>
    </source>
</evidence>
<evidence type="ECO:0000256" key="8">
    <source>
        <dbReference type="PIRSR" id="PIRSR615500-1"/>
    </source>
</evidence>
<keyword evidence="17" id="KW-1185">Reference proteome</keyword>
<dbReference type="Gene3D" id="3.40.50.200">
    <property type="entry name" value="Peptidase S8/S53 domain"/>
    <property type="match status" value="1"/>
</dbReference>
<dbReference type="GO" id="GO:0006508">
    <property type="term" value="P:proteolysis"/>
    <property type="evidence" value="ECO:0007669"/>
    <property type="project" value="UniProtKB-KW"/>
</dbReference>
<feature type="domain" description="PA" evidence="13">
    <location>
        <begin position="384"/>
        <end position="461"/>
    </location>
</feature>
<reference evidence="16 17" key="1">
    <citation type="journal article" date="2019" name="Nat. Plants">
        <title>Genome sequencing of Musa balbisiana reveals subgenome evolution and function divergence in polyploid bananas.</title>
        <authorList>
            <person name="Yao X."/>
        </authorList>
    </citation>
    <scope>NUCLEOTIDE SEQUENCE [LARGE SCALE GENOMIC DNA]</scope>
    <source>
        <strain evidence="17">cv. DH-PKW</strain>
        <tissue evidence="16">Leaves</tissue>
    </source>
</reference>
<evidence type="ECO:0000256" key="9">
    <source>
        <dbReference type="PROSITE-ProRule" id="PRU01240"/>
    </source>
</evidence>
<dbReference type="InterPro" id="IPR003137">
    <property type="entry name" value="PA_domain"/>
</dbReference>
<dbReference type="Gene3D" id="3.50.30.30">
    <property type="match status" value="1"/>
</dbReference>
<dbReference type="PROSITE" id="PS00137">
    <property type="entry name" value="SUBTILASE_HIS"/>
    <property type="match status" value="1"/>
</dbReference>
<dbReference type="Pfam" id="PF00082">
    <property type="entry name" value="Peptidase_S8"/>
    <property type="match status" value="1"/>
</dbReference>
<dbReference type="Gene3D" id="2.60.40.2310">
    <property type="match status" value="1"/>
</dbReference>
<evidence type="ECO:0000256" key="11">
    <source>
        <dbReference type="SAM" id="Phobius"/>
    </source>
</evidence>
<comment type="caution">
    <text evidence="16">The sequence shown here is derived from an EMBL/GenBank/DDBJ whole genome shotgun (WGS) entry which is preliminary data.</text>
</comment>
<dbReference type="CDD" id="cd02120">
    <property type="entry name" value="PA_subtilisin_like"/>
    <property type="match status" value="1"/>
</dbReference>
<comment type="subcellular location">
    <subcellularLocation>
        <location evidence="1">Secreted</location>
    </subcellularLocation>
</comment>
<keyword evidence="11" id="KW-0812">Transmembrane</keyword>
<dbReference type="Gene3D" id="3.30.70.80">
    <property type="entry name" value="Peptidase S8 propeptide/proteinase inhibitor I9"/>
    <property type="match status" value="1"/>
</dbReference>
<evidence type="ECO:0000313" key="17">
    <source>
        <dbReference type="Proteomes" id="UP000317650"/>
    </source>
</evidence>
<dbReference type="STRING" id="52838.A0A4S8IMC6"/>
<evidence type="ECO:0000256" key="3">
    <source>
        <dbReference type="ARBA" id="ARBA00022670"/>
    </source>
</evidence>
<evidence type="ECO:0000256" key="6">
    <source>
        <dbReference type="ARBA" id="ARBA00022825"/>
    </source>
</evidence>
<dbReference type="PROSITE" id="PS51892">
    <property type="entry name" value="SUBTILASE"/>
    <property type="match status" value="1"/>
</dbReference>
<evidence type="ECO:0000256" key="5">
    <source>
        <dbReference type="ARBA" id="ARBA00022801"/>
    </source>
</evidence>
<dbReference type="InterPro" id="IPR023827">
    <property type="entry name" value="Peptidase_S8_Asp-AS"/>
</dbReference>